<feature type="transmembrane region" description="Helical" evidence="5">
    <location>
        <begin position="265"/>
        <end position="285"/>
    </location>
</feature>
<sequence length="551" mass="61147">MEEEKSEVAVIPKKVQLSSKETIIDDEEEEVIINNNNNNNNNTRIIELTVEEVIENYVGSFGYSQIIQAILVSLAWIFDAQSTLVTIFSDAEPEKWRCKQNYVCYNGQISGKGSSVCGLQPGSWEWEGGRKSSILAEWGLVCHHNFLAALPASSFFLGSLIGSAIYGRLADSFLGRKKSLTLACLVTSITALLTSFSPNIWTYAVLRFFNGLTRSGIGICCLVLATEVVGRKWRGQVGQYGFFFFSLGFLSLPLIAMHTKSSWRYLYRILSFVVFLYTIVILPFVTESPRWLLLKGRKSEAHSILTKLATRNGKTIPPNVQLTDPGFSDNEHKKNISLWECKWARMRMLKAMIAGFGVGFVYYAVQLNVENLNFSKYLSVAINALLEIPAVFVGSFFLGFMNRRLLLSIACVLAGISCLLCIIFTNGNGGTVGNWIQLGIEGFGFMAASVAFDVMFIYCVELFPTNVRNFAVSLMRQALVLGGAMAPLLVALGRLSPTFSFLVIAGLSFLSGLVGFWLPETKNTPIFDTLEQQQKDDKLCQENIITSCVQP</sequence>
<dbReference type="GO" id="GO:0016020">
    <property type="term" value="C:membrane"/>
    <property type="evidence" value="ECO:0007669"/>
    <property type="project" value="UniProtKB-SubCell"/>
</dbReference>
<dbReference type="PROSITE" id="PS50850">
    <property type="entry name" value="MFS"/>
    <property type="match status" value="1"/>
</dbReference>
<reference evidence="7" key="1">
    <citation type="journal article" date="2021" name="Nat. Commun.">
        <title>Genomic analyses provide insights into spinach domestication and the genetic basis of agronomic traits.</title>
        <authorList>
            <person name="Cai X."/>
            <person name="Sun X."/>
            <person name="Xu C."/>
            <person name="Sun H."/>
            <person name="Wang X."/>
            <person name="Ge C."/>
            <person name="Zhang Z."/>
            <person name="Wang Q."/>
            <person name="Fei Z."/>
            <person name="Jiao C."/>
            <person name="Wang Q."/>
        </authorList>
    </citation>
    <scope>NUCLEOTIDE SEQUENCE [LARGE SCALE GENOMIC DNA]</scope>
    <source>
        <strain evidence="7">cv. Varoflay</strain>
    </source>
</reference>
<feature type="transmembrane region" description="Helical" evidence="5">
    <location>
        <begin position="445"/>
        <end position="463"/>
    </location>
</feature>
<feature type="transmembrane region" description="Helical" evidence="5">
    <location>
        <begin position="208"/>
        <end position="228"/>
    </location>
</feature>
<dbReference type="GO" id="GO:0022857">
    <property type="term" value="F:transmembrane transporter activity"/>
    <property type="evidence" value="ECO:0007669"/>
    <property type="project" value="InterPro"/>
</dbReference>
<evidence type="ECO:0000256" key="4">
    <source>
        <dbReference type="ARBA" id="ARBA00023136"/>
    </source>
</evidence>
<dbReference type="GeneID" id="110775566"/>
<feature type="transmembrane region" description="Helical" evidence="5">
    <location>
        <begin position="348"/>
        <end position="365"/>
    </location>
</feature>
<dbReference type="AlphaFoldDB" id="A0A9R0JIC2"/>
<dbReference type="InterPro" id="IPR020846">
    <property type="entry name" value="MFS_dom"/>
</dbReference>
<evidence type="ECO:0000313" key="8">
    <source>
        <dbReference type="RefSeq" id="XP_021835869.2"/>
    </source>
</evidence>
<evidence type="ECO:0000313" key="7">
    <source>
        <dbReference type="Proteomes" id="UP000813463"/>
    </source>
</evidence>
<feature type="domain" description="Major facilitator superfamily (MFS) profile" evidence="6">
    <location>
        <begin position="68"/>
        <end position="523"/>
    </location>
</feature>
<dbReference type="Pfam" id="PF00083">
    <property type="entry name" value="Sugar_tr"/>
    <property type="match status" value="1"/>
</dbReference>
<feature type="transmembrane region" description="Helical" evidence="5">
    <location>
        <begin position="499"/>
        <end position="518"/>
    </location>
</feature>
<dbReference type="SUPFAM" id="SSF103473">
    <property type="entry name" value="MFS general substrate transporter"/>
    <property type="match status" value="1"/>
</dbReference>
<gene>
    <name evidence="8" type="primary">LOC110775566</name>
</gene>
<dbReference type="Proteomes" id="UP000813463">
    <property type="component" value="Chromosome 4"/>
</dbReference>
<evidence type="ECO:0000256" key="5">
    <source>
        <dbReference type="SAM" id="Phobius"/>
    </source>
</evidence>
<feature type="transmembrane region" description="Helical" evidence="5">
    <location>
        <begin position="475"/>
        <end position="493"/>
    </location>
</feature>
<dbReference type="InterPro" id="IPR005828">
    <property type="entry name" value="MFS_sugar_transport-like"/>
</dbReference>
<dbReference type="RefSeq" id="XP_021835869.2">
    <property type="nucleotide sequence ID" value="XM_021980177.2"/>
</dbReference>
<accession>A0A9R0JIC2</accession>
<reference evidence="8" key="2">
    <citation type="submission" date="2025-08" db="UniProtKB">
        <authorList>
            <consortium name="RefSeq"/>
        </authorList>
    </citation>
    <scope>IDENTIFICATION</scope>
    <source>
        <tissue evidence="8">Leaf</tissue>
    </source>
</reference>
<feature type="transmembrane region" description="Helical" evidence="5">
    <location>
        <begin position="179"/>
        <end position="196"/>
    </location>
</feature>
<proteinExistence type="predicted"/>
<dbReference type="PANTHER" id="PTHR24064">
    <property type="entry name" value="SOLUTE CARRIER FAMILY 22 MEMBER"/>
    <property type="match status" value="1"/>
</dbReference>
<dbReference type="InterPro" id="IPR036259">
    <property type="entry name" value="MFS_trans_sf"/>
</dbReference>
<evidence type="ECO:0000256" key="2">
    <source>
        <dbReference type="ARBA" id="ARBA00022692"/>
    </source>
</evidence>
<keyword evidence="3 5" id="KW-1133">Transmembrane helix</keyword>
<feature type="transmembrane region" description="Helical" evidence="5">
    <location>
        <begin position="146"/>
        <end position="167"/>
    </location>
</feature>
<evidence type="ECO:0000259" key="6">
    <source>
        <dbReference type="PROSITE" id="PS50850"/>
    </source>
</evidence>
<name>A0A9R0JIC2_SPIOL</name>
<feature type="transmembrane region" description="Helical" evidence="5">
    <location>
        <begin position="240"/>
        <end position="259"/>
    </location>
</feature>
<keyword evidence="4 5" id="KW-0472">Membrane</keyword>
<evidence type="ECO:0000256" key="3">
    <source>
        <dbReference type="ARBA" id="ARBA00022989"/>
    </source>
</evidence>
<evidence type="ECO:0000256" key="1">
    <source>
        <dbReference type="ARBA" id="ARBA00004141"/>
    </source>
</evidence>
<feature type="transmembrane region" description="Helical" evidence="5">
    <location>
        <begin position="405"/>
        <end position="425"/>
    </location>
</feature>
<comment type="subcellular location">
    <subcellularLocation>
        <location evidence="1">Membrane</location>
        <topology evidence="1">Multi-pass membrane protein</topology>
    </subcellularLocation>
</comment>
<dbReference type="KEGG" id="soe:110775566"/>
<protein>
    <submittedName>
        <fullName evidence="8">Organic cation/carnitine transporter 1</fullName>
    </submittedName>
</protein>
<dbReference type="Gene3D" id="1.20.1250.20">
    <property type="entry name" value="MFS general substrate transporter like domains"/>
    <property type="match status" value="1"/>
</dbReference>
<keyword evidence="2 5" id="KW-0812">Transmembrane</keyword>
<organism evidence="7 8">
    <name type="scientific">Spinacia oleracea</name>
    <name type="common">Spinach</name>
    <dbReference type="NCBI Taxonomy" id="3562"/>
    <lineage>
        <taxon>Eukaryota</taxon>
        <taxon>Viridiplantae</taxon>
        <taxon>Streptophyta</taxon>
        <taxon>Embryophyta</taxon>
        <taxon>Tracheophyta</taxon>
        <taxon>Spermatophyta</taxon>
        <taxon>Magnoliopsida</taxon>
        <taxon>eudicotyledons</taxon>
        <taxon>Gunneridae</taxon>
        <taxon>Pentapetalae</taxon>
        <taxon>Caryophyllales</taxon>
        <taxon>Chenopodiaceae</taxon>
        <taxon>Chenopodioideae</taxon>
        <taxon>Anserineae</taxon>
        <taxon>Spinacia</taxon>
    </lineage>
</organism>
<feature type="transmembrane region" description="Helical" evidence="5">
    <location>
        <begin position="377"/>
        <end position="398"/>
    </location>
</feature>
<keyword evidence="7" id="KW-1185">Reference proteome</keyword>